<proteinExistence type="predicted"/>
<dbReference type="OrthoDB" id="9758450at2"/>
<keyword evidence="3" id="KW-1185">Reference proteome</keyword>
<sequence length="780" mass="85529">MNVSQNKQVQRSFDDWAKGYGVITHKAETVSAVNDYIETLVQASSDQGRTNAIDALALLKAADHVCSASMWLIAHMTYANKVKLDGEPLTSNEFKQKAQGHTGGSLNMAPAYTGYMLANALSGKTRSWLMGQGHCVAAIEAVNAITGNQYDEKAQLYSPDEEGLSQLCYDFYRYELGSDGKQVSRVGSHVNVHTAGGIVEGGYLGFTELQYVHMPLPGQELVTFMSDGAFEEQRGSDWASHWWRAWDTGLVMPIMIANGRRIDQRSLMEQKGGAESFKQHLALKGFDPFIIDGSDPAAFALAILTMVKNLKQRSEDVKKGGSAYPVRIPYAIAEVAKGYGMPAAGENAAHSLPLGSSLRDDSDARAAFHQATRKLHVAPDMLFKSVKTLTNHEQNGRVWEKDHELRCFQRRSLTFPATERENSDNSASCMTAIDKWFAALLGANKEVRFRVGNPDEITSNRMAKTLAHLKHRVINPENEETESLHGGIITALNEEAVVSAALANKQGVGLVVSYEAFAMKMLGAMRQELIFARNLKLNNRPPNWISVPIIATSHTWENGKNEQSHQDPGFAEKWMTEMADVAPVYFPVDANTAVATLQNVYQTYGRIAAVVVAKKALPVVTTAAEAEEAVKNGCFIATEGKNADIQLLAIGGYQLQACIEAAQKLREQSVSCSVIALLEPGKFRKPRDEAEAEYCHTDDALDLLISPSNLRIIVSHTGADVVTGVLRRLDLGPKRTTFLGYRNQGGTLDRQGMQSVNHQAPEHIVQTAKSMLFNNQNDIG</sequence>
<evidence type="ECO:0000313" key="3">
    <source>
        <dbReference type="Proteomes" id="UP000219285"/>
    </source>
</evidence>
<reference evidence="2 3" key="2">
    <citation type="submission" date="2020-04" db="EMBL/GenBank/DDBJ databases">
        <title>Complete genome sequence of Alteromonas pelagimontana 5.12T.</title>
        <authorList>
            <person name="Sinha R.K."/>
            <person name="Krishnan K.P."/>
            <person name="Kurian J.P."/>
        </authorList>
    </citation>
    <scope>NUCLEOTIDE SEQUENCE [LARGE SCALE GENOMIC DNA]</scope>
    <source>
        <strain evidence="2 3">5.12</strain>
    </source>
</reference>
<name>A0A6M4MGA5_9ALTE</name>
<gene>
    <name evidence="2" type="ORF">CA267_013285</name>
</gene>
<protein>
    <submittedName>
        <fullName evidence="2">Xylulose 5-phosphate 3-epimerase</fullName>
    </submittedName>
</protein>
<feature type="domain" description="Xylulose 5-phosphate/Fructose 6-phosphate phosphoketolase N-terminal" evidence="1">
    <location>
        <begin position="59"/>
        <end position="355"/>
    </location>
</feature>
<dbReference type="SUPFAM" id="SSF52518">
    <property type="entry name" value="Thiamin diphosphate-binding fold (THDP-binding)"/>
    <property type="match status" value="2"/>
</dbReference>
<dbReference type="GO" id="GO:0016832">
    <property type="term" value="F:aldehyde-lyase activity"/>
    <property type="evidence" value="ECO:0007669"/>
    <property type="project" value="InterPro"/>
</dbReference>
<dbReference type="PANTHER" id="PTHR31273">
    <property type="entry name" value="PHOSPHOKETOLASE-RELATED"/>
    <property type="match status" value="1"/>
</dbReference>
<reference evidence="3" key="1">
    <citation type="submission" date="2014-12" db="EMBL/GenBank/DDBJ databases">
        <title>Complete genome sequence of a multi-drug resistant Klebsiella pneumoniae.</title>
        <authorList>
            <person name="Hua X."/>
            <person name="Chen Q."/>
            <person name="Li X."/>
            <person name="Feng Y."/>
            <person name="Ruan Z."/>
            <person name="Yu Y."/>
        </authorList>
    </citation>
    <scope>NUCLEOTIDE SEQUENCE [LARGE SCALE GENOMIC DNA]</scope>
    <source>
        <strain evidence="3">5.12</strain>
    </source>
</reference>
<dbReference type="InterPro" id="IPR029061">
    <property type="entry name" value="THDP-binding"/>
</dbReference>
<dbReference type="KEGG" id="apel:CA267_013285"/>
<evidence type="ECO:0000313" key="2">
    <source>
        <dbReference type="EMBL" id="QJR81670.1"/>
    </source>
</evidence>
<dbReference type="EMBL" id="CP052766">
    <property type="protein sequence ID" value="QJR81670.1"/>
    <property type="molecule type" value="Genomic_DNA"/>
</dbReference>
<dbReference type="Pfam" id="PF09364">
    <property type="entry name" value="XFP_N"/>
    <property type="match status" value="1"/>
</dbReference>
<dbReference type="PANTHER" id="PTHR31273:SF0">
    <property type="entry name" value="PHOSPHOKETOLASE-RELATED"/>
    <property type="match status" value="1"/>
</dbReference>
<dbReference type="InterPro" id="IPR009014">
    <property type="entry name" value="Transketo_C/PFOR_II"/>
</dbReference>
<dbReference type="SUPFAM" id="SSF52922">
    <property type="entry name" value="TK C-terminal domain-like"/>
    <property type="match status" value="1"/>
</dbReference>
<dbReference type="InterPro" id="IPR005593">
    <property type="entry name" value="Xul5P/Fru6P_PKetolase"/>
</dbReference>
<dbReference type="GO" id="GO:0005975">
    <property type="term" value="P:carbohydrate metabolic process"/>
    <property type="evidence" value="ECO:0007669"/>
    <property type="project" value="InterPro"/>
</dbReference>
<organism evidence="2 3">
    <name type="scientific">Alteromonas pelagimontana</name>
    <dbReference type="NCBI Taxonomy" id="1858656"/>
    <lineage>
        <taxon>Bacteria</taxon>
        <taxon>Pseudomonadati</taxon>
        <taxon>Pseudomonadota</taxon>
        <taxon>Gammaproteobacteria</taxon>
        <taxon>Alteromonadales</taxon>
        <taxon>Alteromonadaceae</taxon>
        <taxon>Alteromonas/Salinimonas group</taxon>
        <taxon>Alteromonas</taxon>
    </lineage>
</organism>
<dbReference type="Pfam" id="PF03894">
    <property type="entry name" value="XFP"/>
    <property type="match status" value="1"/>
</dbReference>
<evidence type="ECO:0000259" key="1">
    <source>
        <dbReference type="Pfam" id="PF09364"/>
    </source>
</evidence>
<dbReference type="Gene3D" id="3.40.50.920">
    <property type="match status" value="1"/>
</dbReference>
<accession>A0A6M4MGA5</accession>
<dbReference type="RefSeq" id="WP_075610765.1">
    <property type="nucleotide sequence ID" value="NZ_CP052766.1"/>
</dbReference>
<dbReference type="AlphaFoldDB" id="A0A6M4MGA5"/>
<dbReference type="Proteomes" id="UP000219285">
    <property type="component" value="Chromosome"/>
</dbReference>
<dbReference type="InterPro" id="IPR018970">
    <property type="entry name" value="Xul5P/Fru6P_PKetolase_N"/>
</dbReference>
<dbReference type="Gene3D" id="3.40.50.970">
    <property type="match status" value="2"/>
</dbReference>